<dbReference type="KEGG" id="mav:MAV_3562"/>
<dbReference type="HOGENOM" id="CLU_013985_18_0_11"/>
<dbReference type="InterPro" id="IPR050832">
    <property type="entry name" value="Bact_Acetyltransf"/>
</dbReference>
<evidence type="ECO:0000313" key="4">
    <source>
        <dbReference type="EMBL" id="ABK65736.1"/>
    </source>
</evidence>
<keyword evidence="1 4" id="KW-0808">Transferase</keyword>
<dbReference type="Pfam" id="PF00583">
    <property type="entry name" value="Acetyltransf_1"/>
    <property type="match status" value="1"/>
</dbReference>
<organism evidence="4 5">
    <name type="scientific">Mycobacterium avium (strain 104)</name>
    <dbReference type="NCBI Taxonomy" id="243243"/>
    <lineage>
        <taxon>Bacteria</taxon>
        <taxon>Bacillati</taxon>
        <taxon>Actinomycetota</taxon>
        <taxon>Actinomycetes</taxon>
        <taxon>Mycobacteriales</taxon>
        <taxon>Mycobacteriaceae</taxon>
        <taxon>Mycobacterium</taxon>
        <taxon>Mycobacterium avium complex (MAC)</taxon>
    </lineage>
</organism>
<dbReference type="PROSITE" id="PS51186">
    <property type="entry name" value="GNAT"/>
    <property type="match status" value="1"/>
</dbReference>
<dbReference type="SUPFAM" id="SSF55729">
    <property type="entry name" value="Acyl-CoA N-acyltransferases (Nat)"/>
    <property type="match status" value="1"/>
</dbReference>
<evidence type="ECO:0000256" key="2">
    <source>
        <dbReference type="ARBA" id="ARBA00023315"/>
    </source>
</evidence>
<dbReference type="EMBL" id="CP000479">
    <property type="protein sequence ID" value="ABK65736.1"/>
    <property type="molecule type" value="Genomic_DNA"/>
</dbReference>
<dbReference type="CDD" id="cd04301">
    <property type="entry name" value="NAT_SF"/>
    <property type="match status" value="1"/>
</dbReference>
<name>A0A0H2ZTQ7_MYCA1</name>
<dbReference type="Gene3D" id="3.40.630.30">
    <property type="match status" value="1"/>
</dbReference>
<dbReference type="InterPro" id="IPR016181">
    <property type="entry name" value="Acyl_CoA_acyltransferase"/>
</dbReference>
<evidence type="ECO:0000313" key="5">
    <source>
        <dbReference type="Proteomes" id="UP000001574"/>
    </source>
</evidence>
<dbReference type="Proteomes" id="UP000001574">
    <property type="component" value="Chromosome"/>
</dbReference>
<dbReference type="RefSeq" id="WP_011725541.1">
    <property type="nucleotide sequence ID" value="NC_008595.1"/>
</dbReference>
<dbReference type="GO" id="GO:0016747">
    <property type="term" value="F:acyltransferase activity, transferring groups other than amino-acyl groups"/>
    <property type="evidence" value="ECO:0007669"/>
    <property type="project" value="InterPro"/>
</dbReference>
<reference evidence="4 5" key="1">
    <citation type="submission" date="2006-10" db="EMBL/GenBank/DDBJ databases">
        <authorList>
            <person name="Fleischmann R.D."/>
            <person name="Dodson R.J."/>
            <person name="Haft D.H."/>
            <person name="Merkel J.S."/>
            <person name="Nelson W.C."/>
            <person name="Fraser C.M."/>
        </authorList>
    </citation>
    <scope>NUCLEOTIDE SEQUENCE [LARGE SCALE GENOMIC DNA]</scope>
    <source>
        <strain evidence="4 5">104</strain>
    </source>
</reference>
<gene>
    <name evidence="4" type="ordered locus">MAV_3562</name>
</gene>
<accession>A0A0H2ZTQ7</accession>
<evidence type="ECO:0000259" key="3">
    <source>
        <dbReference type="PROSITE" id="PS51186"/>
    </source>
</evidence>
<keyword evidence="2" id="KW-0012">Acyltransferase</keyword>
<evidence type="ECO:0000256" key="1">
    <source>
        <dbReference type="ARBA" id="ARBA00022679"/>
    </source>
</evidence>
<protein>
    <submittedName>
        <fullName evidence="4">Acetyltransferase, gnat family protein</fullName>
    </submittedName>
</protein>
<feature type="domain" description="N-acetyltransferase" evidence="3">
    <location>
        <begin position="13"/>
        <end position="176"/>
    </location>
</feature>
<proteinExistence type="predicted"/>
<dbReference type="PANTHER" id="PTHR43877">
    <property type="entry name" value="AMINOALKYLPHOSPHONATE N-ACETYLTRANSFERASE-RELATED-RELATED"/>
    <property type="match status" value="1"/>
</dbReference>
<dbReference type="AlphaFoldDB" id="A0A0H2ZTQ7"/>
<dbReference type="InterPro" id="IPR000182">
    <property type="entry name" value="GNAT_dom"/>
</dbReference>
<sequence length="176" mass="18962">MESLTPAPATQAVRIVTTESVDVQQLADLAARTFPLACPTSAAPEDIAAFIDANLSAECFARYLADPHRAVLAAELDGRILGYAMLIHDLAGDAAELSKIYVAPEQHGAGTAAALMRLALDTAGRWGATRVWLGVNQKNQRAQRFYAKHGFTVSGTRTFQLGAGREDDYLMSRTLR</sequence>